<dbReference type="InterPro" id="IPR036890">
    <property type="entry name" value="HATPase_C_sf"/>
</dbReference>
<evidence type="ECO:0000256" key="9">
    <source>
        <dbReference type="ARBA" id="ARBA00022989"/>
    </source>
</evidence>
<organism evidence="13">
    <name type="scientific">hydrothermal vent metagenome</name>
    <dbReference type="NCBI Taxonomy" id="652676"/>
    <lineage>
        <taxon>unclassified sequences</taxon>
        <taxon>metagenomes</taxon>
        <taxon>ecological metagenomes</taxon>
    </lineage>
</organism>
<dbReference type="GO" id="GO:0004721">
    <property type="term" value="F:phosphoprotein phosphatase activity"/>
    <property type="evidence" value="ECO:0007669"/>
    <property type="project" value="TreeGrafter"/>
</dbReference>
<dbReference type="EMBL" id="UOYO01000048">
    <property type="protein sequence ID" value="VAY88254.1"/>
    <property type="molecule type" value="Genomic_DNA"/>
</dbReference>
<dbReference type="PRINTS" id="PR00344">
    <property type="entry name" value="BCTRLSENSOR"/>
</dbReference>
<keyword evidence="8 13" id="KW-0418">Kinase</keyword>
<dbReference type="Gene3D" id="1.10.287.130">
    <property type="match status" value="1"/>
</dbReference>
<evidence type="ECO:0000313" key="13">
    <source>
        <dbReference type="EMBL" id="VAY88254.1"/>
    </source>
</evidence>
<dbReference type="InterPro" id="IPR036097">
    <property type="entry name" value="HisK_dim/P_sf"/>
</dbReference>
<dbReference type="SUPFAM" id="SSF55874">
    <property type="entry name" value="ATPase domain of HSP90 chaperone/DNA topoisomerase II/histidine kinase"/>
    <property type="match status" value="1"/>
</dbReference>
<evidence type="ECO:0000256" key="1">
    <source>
        <dbReference type="ARBA" id="ARBA00000085"/>
    </source>
</evidence>
<name>A0A3B1EAC0_9ZZZZ</name>
<gene>
    <name evidence="13" type="ORF">MNB_ARC-1_1163</name>
</gene>
<keyword evidence="6" id="KW-0808">Transferase</keyword>
<accession>A0A3B1EAC0</accession>
<evidence type="ECO:0000256" key="2">
    <source>
        <dbReference type="ARBA" id="ARBA00004651"/>
    </source>
</evidence>
<evidence type="ECO:0000256" key="4">
    <source>
        <dbReference type="ARBA" id="ARBA00022475"/>
    </source>
</evidence>
<dbReference type="AlphaFoldDB" id="A0A3B1EAC0"/>
<dbReference type="Pfam" id="PF00512">
    <property type="entry name" value="HisKA"/>
    <property type="match status" value="1"/>
</dbReference>
<dbReference type="InterPro" id="IPR003594">
    <property type="entry name" value="HATPase_dom"/>
</dbReference>
<dbReference type="PROSITE" id="PS50109">
    <property type="entry name" value="HIS_KIN"/>
    <property type="match status" value="1"/>
</dbReference>
<feature type="transmembrane region" description="Helical" evidence="11">
    <location>
        <begin position="112"/>
        <end position="133"/>
    </location>
</feature>
<dbReference type="Gene3D" id="3.30.565.10">
    <property type="entry name" value="Histidine kinase-like ATPase, C-terminal domain"/>
    <property type="match status" value="1"/>
</dbReference>
<evidence type="ECO:0000259" key="12">
    <source>
        <dbReference type="PROSITE" id="PS50109"/>
    </source>
</evidence>
<dbReference type="Pfam" id="PF02518">
    <property type="entry name" value="HATPase_c"/>
    <property type="match status" value="1"/>
</dbReference>
<evidence type="ECO:0000256" key="6">
    <source>
        <dbReference type="ARBA" id="ARBA00022679"/>
    </source>
</evidence>
<evidence type="ECO:0000256" key="3">
    <source>
        <dbReference type="ARBA" id="ARBA00012438"/>
    </source>
</evidence>
<sequence length="347" mass="40272">MKSYEKEAFKKSFILFFIVQIIFLSLLTYKTYNDNIHHLGSEISSSLMQCYLSKKCDRYKMLHLDYTKKLQHHLYVENNQIFMIFKTNSGIKKMQFSSDEYTLSVKKIQNDILFYFVLYMIILIVISLLFALYTSTPLRKAFKLNDNFIKDILHDINTPLSALRINLTILTKQFGNNTAINRSQESIKNILSLQDNMNHYLNNSNLNKDKVNLNHLIEKKIISFSNLYNNIKFIFKNENTIYLSINKNAINRILDNIISNACKYNKTNGSVLISFKNNILKIKDTGQGIKNTTKIFDRYYKENDSGIGIGLDVVNKLCKNCNITIDVNSVLTKGSTFKLDCSEVILK</sequence>
<dbReference type="EC" id="2.7.13.3" evidence="3"/>
<comment type="catalytic activity">
    <reaction evidence="1">
        <text>ATP + protein L-histidine = ADP + protein N-phospho-L-histidine.</text>
        <dbReference type="EC" id="2.7.13.3"/>
    </reaction>
</comment>
<proteinExistence type="predicted"/>
<evidence type="ECO:0000256" key="10">
    <source>
        <dbReference type="ARBA" id="ARBA00023136"/>
    </source>
</evidence>
<keyword evidence="7 11" id="KW-0812">Transmembrane</keyword>
<dbReference type="InterPro" id="IPR050351">
    <property type="entry name" value="BphY/WalK/GraS-like"/>
</dbReference>
<dbReference type="SMART" id="SM00387">
    <property type="entry name" value="HATPase_c"/>
    <property type="match status" value="1"/>
</dbReference>
<feature type="domain" description="Histidine kinase" evidence="12">
    <location>
        <begin position="151"/>
        <end position="345"/>
    </location>
</feature>
<dbReference type="CDD" id="cd00082">
    <property type="entry name" value="HisKA"/>
    <property type="match status" value="1"/>
</dbReference>
<dbReference type="InterPro" id="IPR005467">
    <property type="entry name" value="His_kinase_dom"/>
</dbReference>
<comment type="subcellular location">
    <subcellularLocation>
        <location evidence="2">Cell membrane</location>
        <topology evidence="2">Multi-pass membrane protein</topology>
    </subcellularLocation>
</comment>
<protein>
    <recommendedName>
        <fullName evidence="3">histidine kinase</fullName>
        <ecNumber evidence="3">2.7.13.3</ecNumber>
    </recommendedName>
</protein>
<evidence type="ECO:0000256" key="7">
    <source>
        <dbReference type="ARBA" id="ARBA00022692"/>
    </source>
</evidence>
<dbReference type="InterPro" id="IPR003661">
    <property type="entry name" value="HisK_dim/P_dom"/>
</dbReference>
<dbReference type="GO" id="GO:0005886">
    <property type="term" value="C:plasma membrane"/>
    <property type="evidence" value="ECO:0007669"/>
    <property type="project" value="UniProtKB-SubCell"/>
</dbReference>
<evidence type="ECO:0000256" key="5">
    <source>
        <dbReference type="ARBA" id="ARBA00022553"/>
    </source>
</evidence>
<dbReference type="GO" id="GO:0000155">
    <property type="term" value="F:phosphorelay sensor kinase activity"/>
    <property type="evidence" value="ECO:0007669"/>
    <property type="project" value="InterPro"/>
</dbReference>
<evidence type="ECO:0000256" key="8">
    <source>
        <dbReference type="ARBA" id="ARBA00022777"/>
    </source>
</evidence>
<keyword evidence="5" id="KW-0597">Phosphoprotein</keyword>
<dbReference type="PANTHER" id="PTHR45453">
    <property type="entry name" value="PHOSPHATE REGULON SENSOR PROTEIN PHOR"/>
    <property type="match status" value="1"/>
</dbReference>
<keyword evidence="9 11" id="KW-1133">Transmembrane helix</keyword>
<dbReference type="SUPFAM" id="SSF47384">
    <property type="entry name" value="Homodimeric domain of signal transducing histidine kinase"/>
    <property type="match status" value="1"/>
</dbReference>
<dbReference type="PANTHER" id="PTHR45453:SF2">
    <property type="entry name" value="HISTIDINE KINASE"/>
    <property type="match status" value="1"/>
</dbReference>
<reference evidence="13" key="1">
    <citation type="submission" date="2018-10" db="EMBL/GenBank/DDBJ databases">
        <authorList>
            <person name="Aoki K."/>
        </authorList>
    </citation>
    <scope>NUCLEOTIDE SEQUENCE</scope>
</reference>
<dbReference type="InterPro" id="IPR004358">
    <property type="entry name" value="Sig_transdc_His_kin-like_C"/>
</dbReference>
<feature type="transmembrane region" description="Helical" evidence="11">
    <location>
        <begin position="12"/>
        <end position="29"/>
    </location>
</feature>
<evidence type="ECO:0000256" key="11">
    <source>
        <dbReference type="SAM" id="Phobius"/>
    </source>
</evidence>
<keyword evidence="4" id="KW-1003">Cell membrane</keyword>
<dbReference type="GO" id="GO:0016036">
    <property type="term" value="P:cellular response to phosphate starvation"/>
    <property type="evidence" value="ECO:0007669"/>
    <property type="project" value="TreeGrafter"/>
</dbReference>
<keyword evidence="10 11" id="KW-0472">Membrane</keyword>